<sequence length="630" mass="68762">MKIRGRESLPEVRDAGPVAVRRDLNDPAASAMAAAAGYSSKAGQYVAQGARDLATGIEKMARDRAEAGALTAYNDYVSRSSRLLYDPNTGLMHAKGAGAEGLSGRVYQAHKALKDEIMSALPAGQRRLFMERTASYDRGVGSACMKLEGEQMSLYKQEEAERTLKTIYTAAALNPDGFSMEAQEDAFREITIARYGDQGPEANLKNSALVRSEFFIGMIQQAAQNDPTRAEALVKEYGGYIEPADAQKLKGAVEKAALPVKAQAEAQRLLEKYGADGLASALADVRGAHEGKEEDVYLGYVNSLFADAKQEREAELDAAKVEVLKLLYGGGSHGRVSGLISSYSEKFKKYGARGEAWALSLKVDNDRVHGSGIFAPKPKEAFVRAPLTRAEAVRQLVHFNPDFAALPKDEQERLIRRRLGVSEEQHDAYFAQLGDAKLRGMSNEDVKRAAAMGYISYEEADKIIEYEKKISPGNKDYLKTKEKNIEIFLKNHGGGVFGGAQNPDRNMAVFYFREECRKIDPAAPDFYKQADEAGRRAMLRAIEEKHASGVPLIDGYIWKSDTELGKLKKAVEGVESMGAARDVPPRPWETPSGRAGGEAAVQEEAEELDEVLELNADDAAATKRSGGPSR</sequence>
<comment type="caution">
    <text evidence="2">The sequence shown here is derived from an EMBL/GenBank/DDBJ whole genome shotgun (WGS) entry which is preliminary data.</text>
</comment>
<name>A0A073IQ62_9BACT</name>
<dbReference type="AlphaFoldDB" id="A0A073IQ62"/>
<keyword evidence="3" id="KW-1185">Reference proteome</keyword>
<evidence type="ECO:0000313" key="3">
    <source>
        <dbReference type="Proteomes" id="UP000027665"/>
    </source>
</evidence>
<dbReference type="EMBL" id="JMKI01000039">
    <property type="protein sequence ID" value="KEJ91606.1"/>
    <property type="molecule type" value="Genomic_DNA"/>
</dbReference>
<feature type="region of interest" description="Disordered" evidence="1">
    <location>
        <begin position="574"/>
        <end position="606"/>
    </location>
</feature>
<dbReference type="RefSeq" id="WP_037977618.1">
    <property type="nucleotide sequence ID" value="NZ_JMKI01000039.1"/>
</dbReference>
<accession>A0A073IQ62</accession>
<evidence type="ECO:0000313" key="2">
    <source>
        <dbReference type="EMBL" id="KEJ91606.1"/>
    </source>
</evidence>
<protein>
    <submittedName>
        <fullName evidence="2">Uncharacterized protein</fullName>
    </submittedName>
</protein>
<dbReference type="GeneID" id="90984244"/>
<organism evidence="2 3">
    <name type="scientific">Synergistes jonesii</name>
    <dbReference type="NCBI Taxonomy" id="2754"/>
    <lineage>
        <taxon>Bacteria</taxon>
        <taxon>Thermotogati</taxon>
        <taxon>Synergistota</taxon>
        <taxon>Synergistia</taxon>
        <taxon>Synergistales</taxon>
        <taxon>Synergistaceae</taxon>
        <taxon>Synergistes</taxon>
    </lineage>
</organism>
<evidence type="ECO:0000256" key="1">
    <source>
        <dbReference type="SAM" id="MobiDB-lite"/>
    </source>
</evidence>
<gene>
    <name evidence="2" type="ORF">EH55_08410</name>
</gene>
<dbReference type="OrthoDB" id="9808890at2"/>
<reference evidence="2 3" key="1">
    <citation type="submission" date="2014-04" db="EMBL/GenBank/DDBJ databases">
        <title>Draft Genome Sequence of Synergistes jonesii.</title>
        <authorList>
            <person name="Coil D.A."/>
            <person name="Eisen J.A."/>
            <person name="Holland-Moritz H.E."/>
        </authorList>
    </citation>
    <scope>NUCLEOTIDE SEQUENCE [LARGE SCALE GENOMIC DNA]</scope>
    <source>
        <strain evidence="2 3">78-1</strain>
    </source>
</reference>
<dbReference type="STRING" id="2754.EH55_08410"/>
<dbReference type="Proteomes" id="UP000027665">
    <property type="component" value="Unassembled WGS sequence"/>
</dbReference>
<proteinExistence type="predicted"/>